<keyword evidence="3" id="KW-1185">Reference proteome</keyword>
<proteinExistence type="predicted"/>
<keyword evidence="1" id="KW-1133">Transmembrane helix</keyword>
<keyword evidence="1" id="KW-0812">Transmembrane</keyword>
<comment type="caution">
    <text evidence="2">The sequence shown here is derived from an EMBL/GenBank/DDBJ whole genome shotgun (WGS) entry which is preliminary data.</text>
</comment>
<evidence type="ECO:0000256" key="1">
    <source>
        <dbReference type="SAM" id="Phobius"/>
    </source>
</evidence>
<dbReference type="EMBL" id="WUYX01000023">
    <property type="protein sequence ID" value="MXV61681.1"/>
    <property type="molecule type" value="Genomic_DNA"/>
</dbReference>
<gene>
    <name evidence="2" type="ORF">GS429_06305</name>
</gene>
<dbReference type="OrthoDB" id="202303at2157"/>
<protein>
    <submittedName>
        <fullName evidence="2">Uncharacterized protein</fullName>
    </submittedName>
</protein>
<feature type="transmembrane region" description="Helical" evidence="1">
    <location>
        <begin position="49"/>
        <end position="68"/>
    </location>
</feature>
<evidence type="ECO:0000313" key="3">
    <source>
        <dbReference type="Proteomes" id="UP000434101"/>
    </source>
</evidence>
<reference evidence="2 3" key="1">
    <citation type="submission" date="2020-01" db="EMBL/GenBank/DDBJ databases">
        <title>Natronorubrum sp. JWXQ-INN 674 isolated from Inner Mongolia Autonomous Region of China.</title>
        <authorList>
            <person name="Xue Q."/>
        </authorList>
    </citation>
    <scope>NUCLEOTIDE SEQUENCE [LARGE SCALE GENOMIC DNA]</scope>
    <source>
        <strain evidence="2 3">JWXQ-INN-674</strain>
    </source>
</reference>
<dbReference type="AlphaFoldDB" id="A0A6B0VIJ8"/>
<feature type="transmembrane region" description="Helical" evidence="1">
    <location>
        <begin position="75"/>
        <end position="96"/>
    </location>
</feature>
<accession>A0A6B0VIJ8</accession>
<sequence>MISDTRSRRTVAYCLVGGIVHAILALWLGAAVRGRSIPVSTPDTPSGGLVVAVTLVGLVLLGAVPLALRIRKRLVTPLVALGVLFAWAFVSSWFHFETARDTGATPTGLYADSLFGVLWFVPLAVVLLLGIVEYAVRTRFDSHRFSAVQN</sequence>
<dbReference type="RefSeq" id="WP_160063762.1">
    <property type="nucleotide sequence ID" value="NZ_WUYX01000023.1"/>
</dbReference>
<feature type="transmembrane region" description="Helical" evidence="1">
    <location>
        <begin position="116"/>
        <end position="136"/>
    </location>
</feature>
<feature type="transmembrane region" description="Helical" evidence="1">
    <location>
        <begin position="12"/>
        <end position="29"/>
    </location>
</feature>
<organism evidence="2 3">
    <name type="scientific">Natronorubrum halalkaliphilum</name>
    <dbReference type="NCBI Taxonomy" id="2691917"/>
    <lineage>
        <taxon>Archaea</taxon>
        <taxon>Methanobacteriati</taxon>
        <taxon>Methanobacteriota</taxon>
        <taxon>Stenosarchaea group</taxon>
        <taxon>Halobacteria</taxon>
        <taxon>Halobacteriales</taxon>
        <taxon>Natrialbaceae</taxon>
        <taxon>Natronorubrum</taxon>
    </lineage>
</organism>
<name>A0A6B0VIJ8_9EURY</name>
<evidence type="ECO:0000313" key="2">
    <source>
        <dbReference type="EMBL" id="MXV61681.1"/>
    </source>
</evidence>
<dbReference type="Proteomes" id="UP000434101">
    <property type="component" value="Unassembled WGS sequence"/>
</dbReference>
<keyword evidence="1" id="KW-0472">Membrane</keyword>